<dbReference type="STRING" id="592028.GCWU000321_01473"/>
<gene>
    <name evidence="3" type="ORF">GCWU000321_01473</name>
</gene>
<evidence type="ECO:0008006" key="5">
    <source>
        <dbReference type="Google" id="ProtNLM"/>
    </source>
</evidence>
<comment type="caution">
    <text evidence="3">The sequence shown here is derived from an EMBL/GenBank/DDBJ whole genome shotgun (WGS) entry which is preliminary data.</text>
</comment>
<feature type="region of interest" description="Disordered" evidence="1">
    <location>
        <begin position="21"/>
        <end position="80"/>
    </location>
</feature>
<dbReference type="RefSeq" id="WP_007070411.1">
    <property type="nucleotide sequence ID" value="NZ_GG698602.1"/>
</dbReference>
<keyword evidence="4" id="KW-1185">Reference proteome</keyword>
<dbReference type="GeneID" id="78278048"/>
<reference evidence="3" key="1">
    <citation type="submission" date="2009-09" db="EMBL/GenBank/DDBJ databases">
        <authorList>
            <person name="Weinstock G."/>
            <person name="Sodergren E."/>
            <person name="Clifton S."/>
            <person name="Fulton L."/>
            <person name="Fulton B."/>
            <person name="Courtney L."/>
            <person name="Fronick C."/>
            <person name="Harrison M."/>
            <person name="Strong C."/>
            <person name="Farmer C."/>
            <person name="Delahaunty K."/>
            <person name="Markovic C."/>
            <person name="Hall O."/>
            <person name="Minx P."/>
            <person name="Tomlinson C."/>
            <person name="Mitreva M."/>
            <person name="Nelson J."/>
            <person name="Hou S."/>
            <person name="Wollam A."/>
            <person name="Pepin K.H."/>
            <person name="Johnson M."/>
            <person name="Bhonagiri V."/>
            <person name="Nash W.E."/>
            <person name="Warren W."/>
            <person name="Chinwalla A."/>
            <person name="Mardis E.R."/>
            <person name="Wilson R.K."/>
        </authorList>
    </citation>
    <scope>NUCLEOTIDE SEQUENCE [LARGE SCALE GENOMIC DNA]</scope>
    <source>
        <strain evidence="3">DSM 15470</strain>
    </source>
</reference>
<accession>C9LPJ3</accession>
<evidence type="ECO:0000256" key="2">
    <source>
        <dbReference type="SAM" id="SignalP"/>
    </source>
</evidence>
<dbReference type="EMBL" id="ACIM02000001">
    <property type="protein sequence ID" value="EEW97479.1"/>
    <property type="molecule type" value="Genomic_DNA"/>
</dbReference>
<dbReference type="HOGENOM" id="CLU_1238592_0_0_9"/>
<sequence length="223" mass="25337">MRKEIWLLCLPLLLLGGCGTQEKAQDPPQIITRKTVQEAKKAETPPEAKETPAPAETPEPAPQKEEQPAPKPAAPEGKKSKYPVFEYPYNLETDRQNFDYNNIDIVVGDKRYMTQINDWFMNFRDYKDKTVLIEGYFISINGHYFVGRNGPTCPYCTGGYVDFEFTSDGDFTGYEDGVTWIKVYGILREATVHLNDHLTAPFYHLEAVKVEKMDQPGIGTITD</sequence>
<dbReference type="OrthoDB" id="1778827at2"/>
<name>C9LPJ3_9FIRM</name>
<evidence type="ECO:0000256" key="1">
    <source>
        <dbReference type="SAM" id="MobiDB-lite"/>
    </source>
</evidence>
<dbReference type="PROSITE" id="PS51257">
    <property type="entry name" value="PROKAR_LIPOPROTEIN"/>
    <property type="match status" value="1"/>
</dbReference>
<feature type="chain" id="PRO_5002999377" description="Energy transducer TonB" evidence="2">
    <location>
        <begin position="25"/>
        <end position="223"/>
    </location>
</feature>
<protein>
    <recommendedName>
        <fullName evidence="5">Energy transducer TonB</fullName>
    </recommendedName>
</protein>
<evidence type="ECO:0000313" key="4">
    <source>
        <dbReference type="Proteomes" id="UP000004736"/>
    </source>
</evidence>
<proteinExistence type="predicted"/>
<feature type="signal peptide" evidence="2">
    <location>
        <begin position="1"/>
        <end position="24"/>
    </location>
</feature>
<dbReference type="AlphaFoldDB" id="C9LPJ3"/>
<organism evidence="3 4">
    <name type="scientific">Dialister invisus DSM 15470</name>
    <dbReference type="NCBI Taxonomy" id="592028"/>
    <lineage>
        <taxon>Bacteria</taxon>
        <taxon>Bacillati</taxon>
        <taxon>Bacillota</taxon>
        <taxon>Negativicutes</taxon>
        <taxon>Veillonellales</taxon>
        <taxon>Veillonellaceae</taxon>
        <taxon>Dialister</taxon>
    </lineage>
</organism>
<feature type="compositionally biased region" description="Basic and acidic residues" evidence="1">
    <location>
        <begin position="35"/>
        <end position="50"/>
    </location>
</feature>
<evidence type="ECO:0000313" key="3">
    <source>
        <dbReference type="EMBL" id="EEW97479.1"/>
    </source>
</evidence>
<dbReference type="Proteomes" id="UP000004736">
    <property type="component" value="Unassembled WGS sequence"/>
</dbReference>
<keyword evidence="2" id="KW-0732">Signal</keyword>
<dbReference type="eggNOG" id="ENOG5031UA4">
    <property type="taxonomic scope" value="Bacteria"/>
</dbReference>